<dbReference type="Proteomes" id="UP000298390">
    <property type="component" value="Unassembled WGS sequence"/>
</dbReference>
<protein>
    <submittedName>
        <fullName evidence="1">Uncharacterized protein</fullName>
    </submittedName>
</protein>
<comment type="caution">
    <text evidence="1">The sequence shown here is derived from an EMBL/GenBank/DDBJ whole genome shotgun (WGS) entry which is preliminary data.</text>
</comment>
<evidence type="ECO:0000313" key="2">
    <source>
        <dbReference type="Proteomes" id="UP000298390"/>
    </source>
</evidence>
<dbReference type="EMBL" id="SEKV01000896">
    <property type="protein sequence ID" value="TFY52941.1"/>
    <property type="molecule type" value="Genomic_DNA"/>
</dbReference>
<reference evidence="1 2" key="1">
    <citation type="submission" date="2019-01" db="EMBL/GenBank/DDBJ databases">
        <title>Genome sequencing of the rare red list fungi Fomitopsis rosea.</title>
        <authorList>
            <person name="Buettner E."/>
            <person name="Kellner H."/>
        </authorList>
    </citation>
    <scope>NUCLEOTIDE SEQUENCE [LARGE SCALE GENOMIC DNA]</scope>
    <source>
        <strain evidence="1 2">DSM 105464</strain>
    </source>
</reference>
<gene>
    <name evidence="1" type="ORF">EVJ58_g9730</name>
</gene>
<evidence type="ECO:0000313" key="1">
    <source>
        <dbReference type="EMBL" id="TFY52941.1"/>
    </source>
</evidence>
<organism evidence="1 2">
    <name type="scientific">Rhodofomes roseus</name>
    <dbReference type="NCBI Taxonomy" id="34475"/>
    <lineage>
        <taxon>Eukaryota</taxon>
        <taxon>Fungi</taxon>
        <taxon>Dikarya</taxon>
        <taxon>Basidiomycota</taxon>
        <taxon>Agaricomycotina</taxon>
        <taxon>Agaricomycetes</taxon>
        <taxon>Polyporales</taxon>
        <taxon>Rhodofomes</taxon>
    </lineage>
</organism>
<proteinExistence type="predicted"/>
<feature type="non-terminal residue" evidence="1">
    <location>
        <position position="12"/>
    </location>
</feature>
<accession>A0A4Y9XUV8</accession>
<sequence>MQHAPGCGYGEH</sequence>
<name>A0A4Y9XUV8_9APHY</name>